<dbReference type="KEGG" id="phal:H9I45_04805"/>
<organism evidence="2 3">
    <name type="scientific">Polaribacter haliotis</name>
    <dbReference type="NCBI Taxonomy" id="1888915"/>
    <lineage>
        <taxon>Bacteria</taxon>
        <taxon>Pseudomonadati</taxon>
        <taxon>Bacteroidota</taxon>
        <taxon>Flavobacteriia</taxon>
        <taxon>Flavobacteriales</taxon>
        <taxon>Flavobacteriaceae</taxon>
    </lineage>
</organism>
<dbReference type="Pfam" id="PF19089">
    <property type="entry name" value="DUF5777"/>
    <property type="match status" value="1"/>
</dbReference>
<dbReference type="InterPro" id="IPR045916">
    <property type="entry name" value="DUF5777"/>
</dbReference>
<dbReference type="OrthoDB" id="1117410at2"/>
<evidence type="ECO:0000259" key="1">
    <source>
        <dbReference type="Pfam" id="PF19089"/>
    </source>
</evidence>
<feature type="domain" description="DUF5777" evidence="1">
    <location>
        <begin position="42"/>
        <end position="285"/>
    </location>
</feature>
<protein>
    <recommendedName>
        <fullName evidence="1">DUF5777 domain-containing protein</fullName>
    </recommendedName>
</protein>
<accession>A0A7L8AIE4</accession>
<dbReference type="Proteomes" id="UP000516764">
    <property type="component" value="Chromosome"/>
</dbReference>
<evidence type="ECO:0000313" key="3">
    <source>
        <dbReference type="Proteomes" id="UP000516764"/>
    </source>
</evidence>
<gene>
    <name evidence="2" type="ORF">H9I45_04805</name>
</gene>
<proteinExistence type="predicted"/>
<dbReference type="RefSeq" id="WP_088352929.1">
    <property type="nucleotide sequence ID" value="NZ_CP061813.1"/>
</dbReference>
<dbReference type="EMBL" id="CP061813">
    <property type="protein sequence ID" value="QOD61770.1"/>
    <property type="molecule type" value="Genomic_DNA"/>
</dbReference>
<sequence>MKNINFSIIALFFFSFITFAQEDLLEELDNDLIDDTKVSSVFKGIKIINMESTKLAAKEDFYFMISHRFGSIKSGIDDLFGLDNSNIRFSFIYGFSEWLTAGISRSSFNKTYDGHIKYRLFQQEKDGFPFNIVGFNSIEYNTGLKEVNYPLIENKDRFSYAMELLISRKINNNLSLQIAPIYLHQNFVEEDTQNNSQFLLGFGSRYKVSKRITINLEYHAHFNRAENSNFRNPLSLGVDIETGGHVFQLHLSNSRLMNEAGYLANSTGEWSKGEIFLGFNIWRVF</sequence>
<evidence type="ECO:0000313" key="2">
    <source>
        <dbReference type="EMBL" id="QOD61770.1"/>
    </source>
</evidence>
<name>A0A7L8AIE4_9FLAO</name>
<reference evidence="2 3" key="1">
    <citation type="journal article" date="2016" name="Int. J. Syst. Evol. Microbiol.">
        <title>Polaribacter haliotis sp. nov., isolated from the gut of abalone Haliotis discus hannai.</title>
        <authorList>
            <person name="Kim Y.O."/>
            <person name="Park I.S."/>
            <person name="Park S."/>
            <person name="Nam B.H."/>
            <person name="Park J.M."/>
            <person name="Kim D.G."/>
            <person name="Yoon J.H."/>
        </authorList>
    </citation>
    <scope>NUCLEOTIDE SEQUENCE [LARGE SCALE GENOMIC DNA]</scope>
    <source>
        <strain evidence="2 3">KCTC 52418</strain>
    </source>
</reference>
<keyword evidence="3" id="KW-1185">Reference proteome</keyword>
<dbReference type="AlphaFoldDB" id="A0A7L8AIE4"/>